<keyword evidence="6" id="KW-1185">Reference proteome</keyword>
<gene>
    <name evidence="5" type="ORF">RGQ15_01245</name>
</gene>
<dbReference type="Gene3D" id="3.40.430.10">
    <property type="entry name" value="Dihydrofolate Reductase, subunit A"/>
    <property type="match status" value="1"/>
</dbReference>
<evidence type="ECO:0000256" key="1">
    <source>
        <dbReference type="ARBA" id="ARBA00005104"/>
    </source>
</evidence>
<feature type="domain" description="Bacterial bifunctional deaminase-reductase C-terminal" evidence="4">
    <location>
        <begin position="58"/>
        <end position="234"/>
    </location>
</feature>
<dbReference type="PANTHER" id="PTHR38011">
    <property type="entry name" value="DIHYDROFOLATE REDUCTASE FAMILY PROTEIN (AFU_ORTHOLOGUE AFUA_8G06820)"/>
    <property type="match status" value="1"/>
</dbReference>
<evidence type="ECO:0000256" key="2">
    <source>
        <dbReference type="ARBA" id="ARBA00022857"/>
    </source>
</evidence>
<dbReference type="InterPro" id="IPR050765">
    <property type="entry name" value="Riboflavin_Biosynth_HTPR"/>
</dbReference>
<keyword evidence="3" id="KW-0560">Oxidoreductase</keyword>
<accession>A0ABU2HNT9</accession>
<protein>
    <submittedName>
        <fullName evidence="5">RibD family protein</fullName>
    </submittedName>
</protein>
<comment type="caution">
    <text evidence="5">The sequence shown here is derived from an EMBL/GenBank/DDBJ whole genome shotgun (WGS) entry which is preliminary data.</text>
</comment>
<dbReference type="RefSeq" id="WP_311158401.1">
    <property type="nucleotide sequence ID" value="NZ_JAVQLW010000001.1"/>
</dbReference>
<dbReference type="SUPFAM" id="SSF53597">
    <property type="entry name" value="Dihydrofolate reductase-like"/>
    <property type="match status" value="1"/>
</dbReference>
<reference evidence="6" key="1">
    <citation type="submission" date="2023-07" db="EMBL/GenBank/DDBJ databases">
        <title>Paracoccus sp. MBLB3053 whole genome sequence.</title>
        <authorList>
            <person name="Hwang C.Y."/>
            <person name="Cho E.-S."/>
            <person name="Seo M.-J."/>
        </authorList>
    </citation>
    <scope>NUCLEOTIDE SEQUENCE [LARGE SCALE GENOMIC DNA]</scope>
    <source>
        <strain evidence="6">MBLB3053</strain>
    </source>
</reference>
<evidence type="ECO:0000256" key="3">
    <source>
        <dbReference type="ARBA" id="ARBA00023002"/>
    </source>
</evidence>
<evidence type="ECO:0000259" key="4">
    <source>
        <dbReference type="Pfam" id="PF01872"/>
    </source>
</evidence>
<dbReference type="Pfam" id="PF01872">
    <property type="entry name" value="RibD_C"/>
    <property type="match status" value="1"/>
</dbReference>
<evidence type="ECO:0000313" key="6">
    <source>
        <dbReference type="Proteomes" id="UP001269144"/>
    </source>
</evidence>
<evidence type="ECO:0000313" key="5">
    <source>
        <dbReference type="EMBL" id="MDS9466205.1"/>
    </source>
</evidence>
<name>A0ABU2HNT9_9RHOB</name>
<organism evidence="5 6">
    <name type="scientific">Paracoccus aurantius</name>
    <dbReference type="NCBI Taxonomy" id="3073814"/>
    <lineage>
        <taxon>Bacteria</taxon>
        <taxon>Pseudomonadati</taxon>
        <taxon>Pseudomonadota</taxon>
        <taxon>Alphaproteobacteria</taxon>
        <taxon>Rhodobacterales</taxon>
        <taxon>Paracoccaceae</taxon>
        <taxon>Paracoccus</taxon>
    </lineage>
</organism>
<sequence>MKDNAVMRSVEVTPRIWNHILAIRNGARPPGDFGWTKAERAALALYGPVARRDGDARVVAQIGQSLDGRIATVSGDSASVSGPDGLAHLHRLRALVDGIVIGVKTALLDKPRLTVRLCTGRNPARIIIDPKGRLPDDATVFRSDGARRIVVQGIDRPRPHGVEILRLGARAGWINPAEILPRLQETGLSSILVEGGGTTIAGFLEAGQLDRMQVSVAPLIIGAGPQSLTMSSAVTRLSDALRPPTSFYAIGSDIVFDCVIPRLTEGVEQTCVASPI</sequence>
<comment type="pathway">
    <text evidence="1">Cofactor biosynthesis; riboflavin biosynthesis.</text>
</comment>
<keyword evidence="2" id="KW-0521">NADP</keyword>
<dbReference type="EMBL" id="JAVQLW010000001">
    <property type="protein sequence ID" value="MDS9466205.1"/>
    <property type="molecule type" value="Genomic_DNA"/>
</dbReference>
<dbReference type="InterPro" id="IPR024072">
    <property type="entry name" value="DHFR-like_dom_sf"/>
</dbReference>
<dbReference type="PANTHER" id="PTHR38011:SF7">
    <property type="entry name" value="2,5-DIAMINO-6-RIBOSYLAMINO-4(3H)-PYRIMIDINONE 5'-PHOSPHATE REDUCTASE"/>
    <property type="match status" value="1"/>
</dbReference>
<dbReference type="InterPro" id="IPR002734">
    <property type="entry name" value="RibDG_C"/>
</dbReference>
<proteinExistence type="predicted"/>
<dbReference type="Proteomes" id="UP001269144">
    <property type="component" value="Unassembled WGS sequence"/>
</dbReference>